<feature type="region of interest" description="Disordered" evidence="1">
    <location>
        <begin position="29"/>
        <end position="97"/>
    </location>
</feature>
<feature type="compositionally biased region" description="Polar residues" evidence="1">
    <location>
        <begin position="86"/>
        <end position="97"/>
    </location>
</feature>
<feature type="compositionally biased region" description="Polar residues" evidence="1">
    <location>
        <begin position="61"/>
        <end position="70"/>
    </location>
</feature>
<sequence length="97" mass="10559">MVLLGAVVLVSLTSQEKSIRLNKKCTYKQLQSTRRPSQGSGMPSPASFLEQSTDSGEGYQTVISNSSFSPLVSPPFDQGHPWSLQEPLTRSDVSWGT</sequence>
<evidence type="ECO:0000313" key="3">
    <source>
        <dbReference type="Proteomes" id="UP000297452"/>
    </source>
</evidence>
<comment type="caution">
    <text evidence="2">The sequence shown here is derived from an EMBL/GenBank/DDBJ whole genome shotgun (WGS) entry which is preliminary data.</text>
</comment>
<gene>
    <name evidence="2" type="ORF">BOTNAR_1295g00020</name>
</gene>
<proteinExistence type="predicted"/>
<feature type="compositionally biased region" description="Polar residues" evidence="1">
    <location>
        <begin position="29"/>
        <end position="41"/>
    </location>
</feature>
<evidence type="ECO:0000256" key="1">
    <source>
        <dbReference type="SAM" id="MobiDB-lite"/>
    </source>
</evidence>
<dbReference type="Proteomes" id="UP000297452">
    <property type="component" value="Unassembled WGS sequence"/>
</dbReference>
<accession>A0A4Z1H3G1</accession>
<organism evidence="2 3">
    <name type="scientific">Botryotinia narcissicola</name>
    <dbReference type="NCBI Taxonomy" id="278944"/>
    <lineage>
        <taxon>Eukaryota</taxon>
        <taxon>Fungi</taxon>
        <taxon>Dikarya</taxon>
        <taxon>Ascomycota</taxon>
        <taxon>Pezizomycotina</taxon>
        <taxon>Leotiomycetes</taxon>
        <taxon>Helotiales</taxon>
        <taxon>Sclerotiniaceae</taxon>
        <taxon>Botryotinia</taxon>
    </lineage>
</organism>
<dbReference type="EMBL" id="PQXJ01001289">
    <property type="protein sequence ID" value="TGO43764.1"/>
    <property type="molecule type" value="Genomic_DNA"/>
</dbReference>
<evidence type="ECO:0000313" key="2">
    <source>
        <dbReference type="EMBL" id="TGO43764.1"/>
    </source>
</evidence>
<keyword evidence="3" id="KW-1185">Reference proteome</keyword>
<dbReference type="AlphaFoldDB" id="A0A4Z1H3G1"/>
<protein>
    <submittedName>
        <fullName evidence="2">Uncharacterized protein</fullName>
    </submittedName>
</protein>
<reference evidence="2 3" key="1">
    <citation type="submission" date="2017-12" db="EMBL/GenBank/DDBJ databases">
        <title>Comparative genomics of Botrytis spp.</title>
        <authorList>
            <person name="Valero-Jimenez C.A."/>
            <person name="Tapia P."/>
            <person name="Veloso J."/>
            <person name="Silva-Moreno E."/>
            <person name="Staats M."/>
            <person name="Valdes J.H."/>
            <person name="Van Kan J.A.L."/>
        </authorList>
    </citation>
    <scope>NUCLEOTIDE SEQUENCE [LARGE SCALE GENOMIC DNA]</scope>
    <source>
        <strain evidence="2 3">MUCL2120</strain>
    </source>
</reference>
<name>A0A4Z1H3G1_9HELO</name>